<evidence type="ECO:0000256" key="6">
    <source>
        <dbReference type="ARBA" id="ARBA00023136"/>
    </source>
</evidence>
<reference evidence="13 14" key="1">
    <citation type="submission" date="2023-04" db="EMBL/GenBank/DDBJ databases">
        <title>Marinobulbifer ophiurae gen. nov., sp. Nov., isolate from tissue of brittle star Ophioplocus japonicus.</title>
        <authorList>
            <person name="Kawano K."/>
            <person name="Sawayama S."/>
            <person name="Nakagawa S."/>
        </authorList>
    </citation>
    <scope>NUCLEOTIDE SEQUENCE [LARGE SCALE GENOMIC DNA]</scope>
    <source>
        <strain evidence="13 14">NKW57</strain>
    </source>
</reference>
<feature type="signal peptide" evidence="9">
    <location>
        <begin position="1"/>
        <end position="26"/>
    </location>
</feature>
<gene>
    <name evidence="13" type="ORF">MNKW57_00830</name>
</gene>
<feature type="transmembrane region" description="Helical" evidence="8">
    <location>
        <begin position="446"/>
        <end position="464"/>
    </location>
</feature>
<evidence type="ECO:0000256" key="3">
    <source>
        <dbReference type="ARBA" id="ARBA00022475"/>
    </source>
</evidence>
<dbReference type="InterPro" id="IPR052702">
    <property type="entry name" value="MscS-like_channel"/>
</dbReference>
<dbReference type="EMBL" id="BSYJ01000001">
    <property type="protein sequence ID" value="GMG85762.1"/>
    <property type="molecule type" value="Genomic_DNA"/>
</dbReference>
<evidence type="ECO:0000256" key="8">
    <source>
        <dbReference type="SAM" id="Phobius"/>
    </source>
</evidence>
<dbReference type="InterPro" id="IPR011066">
    <property type="entry name" value="MscS_channel_C_sf"/>
</dbReference>
<evidence type="ECO:0000259" key="11">
    <source>
        <dbReference type="Pfam" id="PF21082"/>
    </source>
</evidence>
<evidence type="ECO:0008006" key="15">
    <source>
        <dbReference type="Google" id="ProtNLM"/>
    </source>
</evidence>
<evidence type="ECO:0000259" key="12">
    <source>
        <dbReference type="Pfam" id="PF21088"/>
    </source>
</evidence>
<evidence type="ECO:0000313" key="13">
    <source>
        <dbReference type="EMBL" id="GMG85762.1"/>
    </source>
</evidence>
<dbReference type="Gene3D" id="2.30.30.60">
    <property type="match status" value="1"/>
</dbReference>
<organism evidence="13 14">
    <name type="scientific">Biformimicrobium ophioploci</name>
    <dbReference type="NCBI Taxonomy" id="3036711"/>
    <lineage>
        <taxon>Bacteria</taxon>
        <taxon>Pseudomonadati</taxon>
        <taxon>Pseudomonadota</taxon>
        <taxon>Gammaproteobacteria</taxon>
        <taxon>Cellvibrionales</taxon>
        <taxon>Microbulbiferaceae</taxon>
        <taxon>Biformimicrobium</taxon>
    </lineage>
</organism>
<keyword evidence="4 8" id="KW-0812">Transmembrane</keyword>
<dbReference type="InterPro" id="IPR049278">
    <property type="entry name" value="MS_channel_C"/>
</dbReference>
<dbReference type="Pfam" id="PF00924">
    <property type="entry name" value="MS_channel_2nd"/>
    <property type="match status" value="1"/>
</dbReference>
<dbReference type="SUPFAM" id="SSF50182">
    <property type="entry name" value="Sm-like ribonucleoproteins"/>
    <property type="match status" value="1"/>
</dbReference>
<keyword evidence="7" id="KW-0175">Coiled coil</keyword>
<dbReference type="RefSeq" id="WP_285762292.1">
    <property type="nucleotide sequence ID" value="NZ_BSYJ01000001.1"/>
</dbReference>
<feature type="domain" description="Mechanosensitive ion channel transmembrane helices 2/3" evidence="12">
    <location>
        <begin position="497"/>
        <end position="532"/>
    </location>
</feature>
<keyword evidence="9" id="KW-0732">Signal</keyword>
<keyword evidence="14" id="KW-1185">Reference proteome</keyword>
<dbReference type="Gene3D" id="3.30.70.100">
    <property type="match status" value="1"/>
</dbReference>
<dbReference type="SUPFAM" id="SSF82689">
    <property type="entry name" value="Mechanosensitive channel protein MscS (YggB), C-terminal domain"/>
    <property type="match status" value="1"/>
</dbReference>
<name>A0ABQ6LUP3_9GAMM</name>
<keyword evidence="3" id="KW-1003">Cell membrane</keyword>
<dbReference type="InterPro" id="IPR023408">
    <property type="entry name" value="MscS_beta-dom_sf"/>
</dbReference>
<dbReference type="SUPFAM" id="SSF82861">
    <property type="entry name" value="Mechanosensitive channel protein MscS (YggB), transmembrane region"/>
    <property type="match status" value="1"/>
</dbReference>
<dbReference type="InterPro" id="IPR049142">
    <property type="entry name" value="MS_channel_1st"/>
</dbReference>
<feature type="coiled-coil region" evidence="7">
    <location>
        <begin position="253"/>
        <end position="280"/>
    </location>
</feature>
<dbReference type="PANTHER" id="PTHR30347:SF1">
    <property type="entry name" value="MECHANOSENSITIVE CHANNEL MSCK"/>
    <property type="match status" value="1"/>
</dbReference>
<feature type="domain" description="Mechanosensitive ion channel MscS" evidence="10">
    <location>
        <begin position="534"/>
        <end position="600"/>
    </location>
</feature>
<keyword evidence="6 8" id="KW-0472">Membrane</keyword>
<evidence type="ECO:0000256" key="1">
    <source>
        <dbReference type="ARBA" id="ARBA00004651"/>
    </source>
</evidence>
<dbReference type="PROSITE" id="PS51257">
    <property type="entry name" value="PROKAR_LIPOPROTEIN"/>
    <property type="match status" value="1"/>
</dbReference>
<proteinExistence type="inferred from homology"/>
<dbReference type="Pfam" id="PF21088">
    <property type="entry name" value="MS_channel_1st"/>
    <property type="match status" value="1"/>
</dbReference>
<feature type="transmembrane region" description="Helical" evidence="8">
    <location>
        <begin position="523"/>
        <end position="546"/>
    </location>
</feature>
<dbReference type="InterPro" id="IPR010920">
    <property type="entry name" value="LSM_dom_sf"/>
</dbReference>
<evidence type="ECO:0000259" key="10">
    <source>
        <dbReference type="Pfam" id="PF00924"/>
    </source>
</evidence>
<dbReference type="Pfam" id="PF21082">
    <property type="entry name" value="MS_channel_3rd"/>
    <property type="match status" value="1"/>
</dbReference>
<evidence type="ECO:0000256" key="5">
    <source>
        <dbReference type="ARBA" id="ARBA00022989"/>
    </source>
</evidence>
<feature type="domain" description="Mechanosensitive ion channel MscS C-terminal" evidence="11">
    <location>
        <begin position="609"/>
        <end position="695"/>
    </location>
</feature>
<comment type="similarity">
    <text evidence="2">Belongs to the MscS (TC 1.A.23) family.</text>
</comment>
<evidence type="ECO:0000256" key="7">
    <source>
        <dbReference type="SAM" id="Coils"/>
    </source>
</evidence>
<comment type="subcellular location">
    <subcellularLocation>
        <location evidence="1">Cell membrane</location>
        <topology evidence="1">Multi-pass membrane protein</topology>
    </subcellularLocation>
</comment>
<dbReference type="Proteomes" id="UP001224392">
    <property type="component" value="Unassembled WGS sequence"/>
</dbReference>
<dbReference type="Gene3D" id="1.10.287.1260">
    <property type="match status" value="1"/>
</dbReference>
<evidence type="ECO:0000256" key="2">
    <source>
        <dbReference type="ARBA" id="ARBA00008017"/>
    </source>
</evidence>
<evidence type="ECO:0000256" key="4">
    <source>
        <dbReference type="ARBA" id="ARBA00022692"/>
    </source>
</evidence>
<comment type="caution">
    <text evidence="13">The sequence shown here is derived from an EMBL/GenBank/DDBJ whole genome shotgun (WGS) entry which is preliminary data.</text>
</comment>
<dbReference type="InterPro" id="IPR006685">
    <property type="entry name" value="MscS_channel_2nd"/>
</dbReference>
<feature type="transmembrane region" description="Helical" evidence="8">
    <location>
        <begin position="494"/>
        <end position="511"/>
    </location>
</feature>
<evidence type="ECO:0000256" key="9">
    <source>
        <dbReference type="SAM" id="SignalP"/>
    </source>
</evidence>
<evidence type="ECO:0000313" key="14">
    <source>
        <dbReference type="Proteomes" id="UP001224392"/>
    </source>
</evidence>
<sequence length="728" mass="82681">MGKSLLSIFRALLLLAFMWHGVSACAQPLAAQDAQTSGGSEQAFEAVIPDFTAPSAEWWGAWEKLEHEQRVQWLQQLETAWREWRSSLAVDSALRSQDENVEARFQGIRQIWDDRDRYLKTKLLEQVSFPADPDVNQWAASDRSVADGLARLDSLVAEIQLANDSLDQSRSLLDRQLLKMRDAEQPSSDHERAAARVFLAQVNHLLLIERRERLVAREVAWKKEMELASAELQRMLSELKFSEKVEQDIAAAIEALALEIEKLLSQRAELQSALLQKTDESKAFDMRLSVMLLDLRIQQKRLERHRAILRQHINAAADPTGETKPIKKGKRVVEGATRIRDVVGKELAVKRTQLMSWLDDNQTREQEALVQSWWQRIEEINSVLKVVSKALVDVERYNKSQLTLVREQQGLWAAVGEDFESWRIFFSDLWQRFSHYTLFDINNNPVTIVTLLQILLAWLIAYLASRITRRALRRLVDTNQASESTVYSIGRVSHYAYILIAFLASLMIIGLDTTSLTVVAGALSVGIGFGLQEIFGNFVSGLILLFERPLKVGDLVELESGVFGRIRAINVRSTRITTRDNVDILVPNSEFVAGRVINHTLDDPIRRIHVDFGVAYGSDPAMVQQAAMEAADKVVLTHTDWNHKTEVWLVGFGESSLDFKLVVWINSNRLAPLGDPYAQYNVELLESLTRHGIEIPFPQRDLRLRSWDDKAWPAAVLRRNGGRRGTGD</sequence>
<accession>A0ABQ6LUP3</accession>
<feature type="chain" id="PRO_5045238065" description="Mechanosensitive ion channel" evidence="9">
    <location>
        <begin position="27"/>
        <end position="728"/>
    </location>
</feature>
<keyword evidence="5 8" id="KW-1133">Transmembrane helix</keyword>
<dbReference type="PANTHER" id="PTHR30347">
    <property type="entry name" value="POTASSIUM CHANNEL RELATED"/>
    <property type="match status" value="1"/>
</dbReference>
<protein>
    <recommendedName>
        <fullName evidence="15">Mechanosensitive ion channel</fullName>
    </recommendedName>
</protein>
<dbReference type="InterPro" id="IPR011014">
    <property type="entry name" value="MscS_channel_TM-2"/>
</dbReference>